<sequence>MIESDRVQDVRTSAPDVSKSGDILLISGPERDLLCALSYVHLACGQSAQSLALLRIAAREHSQDVDLLRILAYTLISEGLGDEALEVLDQLDAVDAHPSSRVPLTLLRSQALREAGRMTEARDVFRRYVSLRGSTALIKQK</sequence>
<accession>A0A8T5VVJ6</accession>
<dbReference type="RefSeq" id="WP_166106204.1">
    <property type="nucleotide sequence ID" value="NZ_CP096251.1"/>
</dbReference>
<dbReference type="Pfam" id="PF13432">
    <property type="entry name" value="TPR_16"/>
    <property type="match status" value="2"/>
</dbReference>
<dbReference type="EMBL" id="CP096255">
    <property type="protein sequence ID" value="UPT88478.1"/>
    <property type="molecule type" value="Genomic_DNA"/>
</dbReference>
<proteinExistence type="predicted"/>
<name>A0A8T5VVJ6_9BRAD</name>
<gene>
    <name evidence="1" type="ORF">HAP41_0000005105</name>
</gene>
<reference evidence="1" key="1">
    <citation type="journal article" date="2017" name="Syst. Appl. Microbiol.">
        <title>Soybeans inoculated with root zone soils of Canadian native legumes harbour diverse and novel Bradyrhizobium spp. that possess agricultural potential.</title>
        <authorList>
            <person name="Bromfield E.S.P."/>
            <person name="Cloutier S."/>
            <person name="Tambong J.T."/>
            <person name="Tran Thi T.V."/>
        </authorList>
    </citation>
    <scope>NUCLEOTIDE SEQUENCE</scope>
    <source>
        <strain evidence="1">1S5</strain>
    </source>
</reference>
<evidence type="ECO:0000313" key="2">
    <source>
        <dbReference type="Proteomes" id="UP000551709"/>
    </source>
</evidence>
<reference evidence="1" key="2">
    <citation type="submission" date="2022-04" db="EMBL/GenBank/DDBJ databases">
        <authorList>
            <person name="Bromfield E.S.P."/>
            <person name="Cloutier S."/>
        </authorList>
    </citation>
    <scope>NUCLEOTIDE SEQUENCE</scope>
    <source>
        <strain evidence="1">1S5</strain>
    </source>
</reference>
<dbReference type="SUPFAM" id="SSF48452">
    <property type="entry name" value="TPR-like"/>
    <property type="match status" value="1"/>
</dbReference>
<evidence type="ECO:0000313" key="1">
    <source>
        <dbReference type="EMBL" id="UPT88478.1"/>
    </source>
</evidence>
<dbReference type="Proteomes" id="UP000551709">
    <property type="component" value="Chromosome"/>
</dbReference>
<protein>
    <submittedName>
        <fullName evidence="1">Uncharacterized protein</fullName>
    </submittedName>
</protein>
<organism evidence="1 2">
    <name type="scientific">Bradyrhizobium barranii subsp. apii</name>
    <dbReference type="NCBI Taxonomy" id="2819348"/>
    <lineage>
        <taxon>Bacteria</taxon>
        <taxon>Pseudomonadati</taxon>
        <taxon>Pseudomonadota</taxon>
        <taxon>Alphaproteobacteria</taxon>
        <taxon>Hyphomicrobiales</taxon>
        <taxon>Nitrobacteraceae</taxon>
        <taxon>Bradyrhizobium</taxon>
        <taxon>Bradyrhizobium barranii</taxon>
    </lineage>
</organism>
<dbReference type="AlphaFoldDB" id="A0A8T5VVJ6"/>
<dbReference type="InterPro" id="IPR011990">
    <property type="entry name" value="TPR-like_helical_dom_sf"/>
</dbReference>
<dbReference type="Gene3D" id="1.25.40.10">
    <property type="entry name" value="Tetratricopeptide repeat domain"/>
    <property type="match status" value="1"/>
</dbReference>